<proteinExistence type="predicted"/>
<dbReference type="Pfam" id="PF13614">
    <property type="entry name" value="AAA_31"/>
    <property type="match status" value="1"/>
</dbReference>
<dbReference type="PANTHER" id="PTHR43384">
    <property type="entry name" value="SEPTUM SITE-DETERMINING PROTEIN MIND HOMOLOG, CHLOROPLASTIC-RELATED"/>
    <property type="match status" value="1"/>
</dbReference>
<reference evidence="4" key="2">
    <citation type="submission" date="2020-09" db="EMBL/GenBank/DDBJ databases">
        <authorList>
            <person name="Sun Q."/>
            <person name="Ohkuma M."/>
        </authorList>
    </citation>
    <scope>NUCLEOTIDE SEQUENCE</scope>
    <source>
        <strain evidence="4">JCM 16108</strain>
    </source>
</reference>
<dbReference type="SUPFAM" id="SSF52540">
    <property type="entry name" value="P-loop containing nucleoside triphosphate hydrolases"/>
    <property type="match status" value="1"/>
</dbReference>
<protein>
    <submittedName>
        <fullName evidence="5">Cellulose biosynthesis protein BcsQ</fullName>
    </submittedName>
</protein>
<dbReference type="InterPro" id="IPR025669">
    <property type="entry name" value="AAA_dom"/>
</dbReference>
<dbReference type="RefSeq" id="WP_188869579.1">
    <property type="nucleotide sequence ID" value="NZ_BMOO01000001.1"/>
</dbReference>
<gene>
    <name evidence="4" type="ORF">GCM10009017_05460</name>
    <name evidence="5" type="ORF">J2752_001093</name>
</gene>
<evidence type="ECO:0000259" key="3">
    <source>
        <dbReference type="Pfam" id="PF13614"/>
    </source>
</evidence>
<comment type="caution">
    <text evidence="4">The sequence shown here is derived from an EMBL/GenBank/DDBJ whole genome shotgun (WGS) entry which is preliminary data.</text>
</comment>
<name>A0A830FTC3_9EURY</name>
<dbReference type="PANTHER" id="PTHR43384:SF6">
    <property type="entry name" value="SEPTUM SITE-DETERMINING PROTEIN MIND HOMOLOG, CHLOROPLASTIC"/>
    <property type="match status" value="1"/>
</dbReference>
<organism evidence="4 6">
    <name type="scientific">Halarchaeum rubridurum</name>
    <dbReference type="NCBI Taxonomy" id="489911"/>
    <lineage>
        <taxon>Archaea</taxon>
        <taxon>Methanobacteriati</taxon>
        <taxon>Methanobacteriota</taxon>
        <taxon>Stenosarchaea group</taxon>
        <taxon>Halobacteria</taxon>
        <taxon>Halobacteriales</taxon>
        <taxon>Halobacteriaceae</taxon>
    </lineage>
</organism>
<evidence type="ECO:0000313" key="4">
    <source>
        <dbReference type="EMBL" id="GGM58206.1"/>
    </source>
</evidence>
<evidence type="ECO:0000256" key="1">
    <source>
        <dbReference type="ARBA" id="ARBA00022741"/>
    </source>
</evidence>
<dbReference type="EMBL" id="BMOO01000001">
    <property type="protein sequence ID" value="GGM58206.1"/>
    <property type="molecule type" value="Genomic_DNA"/>
</dbReference>
<keyword evidence="1" id="KW-0547">Nucleotide-binding</keyword>
<sequence>MSTSAPRTLAVVGAAGGVGATRLSVEAAALVAAAGHDALVLDANYATQGLSTYVDARLDPDATALAADPDIAVDDAAYPLDAPGDGTLALAPAHAPFGRVADASGAEAAERLSERIDEAADAYDAVLVDTPPVATNPAVAAVTSADRLALVTNPDERGRDALARERGRLADVGVDTDAVVVANPSEADALADADVAVPEADLDPESDAPAVTPADPDDYTRAVASLVERTFAIDDLVPEDAPGFLAGLRRRLD</sequence>
<dbReference type="InterPro" id="IPR050625">
    <property type="entry name" value="ParA/MinD_ATPase"/>
</dbReference>
<dbReference type="AlphaFoldDB" id="A0A830FTC3"/>
<accession>A0A830FTC3</accession>
<keyword evidence="6" id="KW-1185">Reference proteome</keyword>
<evidence type="ECO:0000313" key="6">
    <source>
        <dbReference type="Proteomes" id="UP000614609"/>
    </source>
</evidence>
<evidence type="ECO:0000256" key="2">
    <source>
        <dbReference type="ARBA" id="ARBA00022840"/>
    </source>
</evidence>
<feature type="domain" description="AAA" evidence="3">
    <location>
        <begin position="7"/>
        <end position="156"/>
    </location>
</feature>
<reference evidence="5" key="3">
    <citation type="submission" date="2021-03" db="EMBL/GenBank/DDBJ databases">
        <title>Genomic Encyclopedia of Type Strains, Phase IV (KMG-IV): sequencing the most valuable type-strain genomes for metagenomic binning, comparative biology and taxonomic classification.</title>
        <authorList>
            <person name="Goeker M."/>
        </authorList>
    </citation>
    <scope>NUCLEOTIDE SEQUENCE</scope>
    <source>
        <strain evidence="5">DSM 22443</strain>
    </source>
</reference>
<dbReference type="GO" id="GO:0009898">
    <property type="term" value="C:cytoplasmic side of plasma membrane"/>
    <property type="evidence" value="ECO:0007669"/>
    <property type="project" value="TreeGrafter"/>
</dbReference>
<keyword evidence="2" id="KW-0067">ATP-binding</keyword>
<dbReference type="InterPro" id="IPR027417">
    <property type="entry name" value="P-loop_NTPase"/>
</dbReference>
<dbReference type="GO" id="GO:0016887">
    <property type="term" value="F:ATP hydrolysis activity"/>
    <property type="evidence" value="ECO:0007669"/>
    <property type="project" value="TreeGrafter"/>
</dbReference>
<dbReference type="GO" id="GO:0005524">
    <property type="term" value="F:ATP binding"/>
    <property type="evidence" value="ECO:0007669"/>
    <property type="project" value="UniProtKB-KW"/>
</dbReference>
<dbReference type="OrthoDB" id="313523at2157"/>
<dbReference type="Proteomes" id="UP000765891">
    <property type="component" value="Unassembled WGS sequence"/>
</dbReference>
<reference evidence="4" key="1">
    <citation type="journal article" date="2014" name="Int. J. Syst. Evol. Microbiol.">
        <title>Complete genome sequence of Corynebacterium casei LMG S-19264T (=DSM 44701T), isolated from a smear-ripened cheese.</title>
        <authorList>
            <consortium name="US DOE Joint Genome Institute (JGI-PGF)"/>
            <person name="Walter F."/>
            <person name="Albersmeier A."/>
            <person name="Kalinowski J."/>
            <person name="Ruckert C."/>
        </authorList>
    </citation>
    <scope>NUCLEOTIDE SEQUENCE</scope>
    <source>
        <strain evidence="4">JCM 16108</strain>
    </source>
</reference>
<dbReference type="EMBL" id="JAGGKO010000001">
    <property type="protein sequence ID" value="MBP1954212.1"/>
    <property type="molecule type" value="Genomic_DNA"/>
</dbReference>
<dbReference type="GO" id="GO:0051782">
    <property type="term" value="P:negative regulation of cell division"/>
    <property type="evidence" value="ECO:0007669"/>
    <property type="project" value="TreeGrafter"/>
</dbReference>
<dbReference type="Proteomes" id="UP000614609">
    <property type="component" value="Unassembled WGS sequence"/>
</dbReference>
<evidence type="ECO:0000313" key="5">
    <source>
        <dbReference type="EMBL" id="MBP1954212.1"/>
    </source>
</evidence>
<dbReference type="GO" id="GO:0005829">
    <property type="term" value="C:cytosol"/>
    <property type="evidence" value="ECO:0007669"/>
    <property type="project" value="TreeGrafter"/>
</dbReference>
<dbReference type="Gene3D" id="3.40.50.300">
    <property type="entry name" value="P-loop containing nucleotide triphosphate hydrolases"/>
    <property type="match status" value="1"/>
</dbReference>